<evidence type="ECO:0000256" key="2">
    <source>
        <dbReference type="HAMAP-Rule" id="MF_01940"/>
    </source>
</evidence>
<feature type="short sequence motif" description="HXTX 1" evidence="2">
    <location>
        <begin position="45"/>
        <end position="48"/>
    </location>
</feature>
<evidence type="ECO:0000313" key="3">
    <source>
        <dbReference type="EMBL" id="MBJ6362196.1"/>
    </source>
</evidence>
<dbReference type="InterPro" id="IPR004175">
    <property type="entry name" value="RNA_CPDase"/>
</dbReference>
<proteinExistence type="inferred from homology"/>
<protein>
    <recommendedName>
        <fullName evidence="2">RNA 2',3'-cyclic phosphodiesterase</fullName>
        <shortName evidence="2">RNA 2',3'-CPDase</shortName>
        <ecNumber evidence="2">3.1.4.58</ecNumber>
    </recommendedName>
</protein>
<dbReference type="Pfam" id="PF13563">
    <property type="entry name" value="2_5_RNA_ligase2"/>
    <property type="match status" value="1"/>
</dbReference>
<dbReference type="GO" id="GO:0004113">
    <property type="term" value="F:2',3'-cyclic-nucleotide 3'-phosphodiesterase activity"/>
    <property type="evidence" value="ECO:0007669"/>
    <property type="project" value="InterPro"/>
</dbReference>
<dbReference type="EMBL" id="JAELUP010000065">
    <property type="protein sequence ID" value="MBJ6362196.1"/>
    <property type="molecule type" value="Genomic_DNA"/>
</dbReference>
<sequence length="186" mass="21519">MNHHTERLFLALPFDSREQKEFLSMSASWKHHAEFRKWTHPDDSHITLHFLGDISTEHQTLIGPAVRKAVEDITAFNLCLDKTGVFGQPTHPSVLWLGPTQTPPELTQLYAALGQQLQQSIGYMPESRPYSPHLTLARKYAGEVPFHYGRLSVLEPFCWEVREAVLYRSKPGHHPMYEIIERYPFN</sequence>
<name>A0A934J7K3_9BACL</name>
<dbReference type="PANTHER" id="PTHR35561:SF1">
    <property type="entry name" value="RNA 2',3'-CYCLIC PHOSPHODIESTERASE"/>
    <property type="match status" value="1"/>
</dbReference>
<feature type="short sequence motif" description="HXTX 2" evidence="2">
    <location>
        <begin position="133"/>
        <end position="136"/>
    </location>
</feature>
<comment type="caution">
    <text evidence="3">The sequence shown here is derived from an EMBL/GenBank/DDBJ whole genome shotgun (WGS) entry which is preliminary data.</text>
</comment>
<dbReference type="Gene3D" id="3.90.1140.10">
    <property type="entry name" value="Cyclic phosphodiesterase"/>
    <property type="match status" value="1"/>
</dbReference>
<organism evidence="3 4">
    <name type="scientific">Paenibacillus roseus</name>
    <dbReference type="NCBI Taxonomy" id="2798579"/>
    <lineage>
        <taxon>Bacteria</taxon>
        <taxon>Bacillati</taxon>
        <taxon>Bacillota</taxon>
        <taxon>Bacilli</taxon>
        <taxon>Bacillales</taxon>
        <taxon>Paenibacillaceae</taxon>
        <taxon>Paenibacillus</taxon>
    </lineage>
</organism>
<dbReference type="InterPro" id="IPR009097">
    <property type="entry name" value="Cyclic_Pdiesterase"/>
</dbReference>
<comment type="function">
    <text evidence="2">Hydrolyzes RNA 2',3'-cyclic phosphodiester to an RNA 2'-phosphomonoester.</text>
</comment>
<dbReference type="HAMAP" id="MF_01940">
    <property type="entry name" value="RNA_CPDase"/>
    <property type="match status" value="1"/>
</dbReference>
<comment type="similarity">
    <text evidence="2">Belongs to the 2H phosphoesterase superfamily. ThpR family.</text>
</comment>
<reference evidence="3" key="1">
    <citation type="submission" date="2020-12" db="EMBL/GenBank/DDBJ databases">
        <authorList>
            <person name="Huq M.A."/>
        </authorList>
    </citation>
    <scope>NUCLEOTIDE SEQUENCE</scope>
    <source>
        <strain evidence="3">MAHUQ-46</strain>
    </source>
</reference>
<comment type="catalytic activity">
    <reaction evidence="2">
        <text>a 3'-end 2',3'-cyclophospho-ribonucleotide-RNA + H2O = a 3'-end 2'-phospho-ribonucleotide-RNA + H(+)</text>
        <dbReference type="Rhea" id="RHEA:11828"/>
        <dbReference type="Rhea" id="RHEA-COMP:10464"/>
        <dbReference type="Rhea" id="RHEA-COMP:17353"/>
        <dbReference type="ChEBI" id="CHEBI:15377"/>
        <dbReference type="ChEBI" id="CHEBI:15378"/>
        <dbReference type="ChEBI" id="CHEBI:83064"/>
        <dbReference type="ChEBI" id="CHEBI:173113"/>
        <dbReference type="EC" id="3.1.4.58"/>
    </reaction>
</comment>
<dbReference type="Proteomes" id="UP000640274">
    <property type="component" value="Unassembled WGS sequence"/>
</dbReference>
<dbReference type="PANTHER" id="PTHR35561">
    <property type="entry name" value="RNA 2',3'-CYCLIC PHOSPHODIESTERASE"/>
    <property type="match status" value="1"/>
</dbReference>
<dbReference type="EC" id="3.1.4.58" evidence="2"/>
<dbReference type="RefSeq" id="WP_199019727.1">
    <property type="nucleotide sequence ID" value="NZ_JAELUP010000065.1"/>
</dbReference>
<dbReference type="AlphaFoldDB" id="A0A934J7K3"/>
<keyword evidence="4" id="KW-1185">Reference proteome</keyword>
<keyword evidence="1 2" id="KW-0378">Hydrolase</keyword>
<accession>A0A934J7K3</accession>
<dbReference type="SUPFAM" id="SSF55144">
    <property type="entry name" value="LigT-like"/>
    <property type="match status" value="1"/>
</dbReference>
<evidence type="ECO:0000313" key="4">
    <source>
        <dbReference type="Proteomes" id="UP000640274"/>
    </source>
</evidence>
<feature type="active site" description="Proton acceptor" evidence="2">
    <location>
        <position position="133"/>
    </location>
</feature>
<dbReference type="NCBIfam" id="TIGR02258">
    <property type="entry name" value="2_5_ligase"/>
    <property type="match status" value="1"/>
</dbReference>
<evidence type="ECO:0000256" key="1">
    <source>
        <dbReference type="ARBA" id="ARBA00022801"/>
    </source>
</evidence>
<feature type="active site" description="Proton donor" evidence="2">
    <location>
        <position position="45"/>
    </location>
</feature>
<dbReference type="GO" id="GO:0008664">
    <property type="term" value="F:RNA 2',3'-cyclic 3'-phosphodiesterase activity"/>
    <property type="evidence" value="ECO:0007669"/>
    <property type="project" value="UniProtKB-EC"/>
</dbReference>
<gene>
    <name evidence="3" type="primary">thpR</name>
    <name evidence="3" type="ORF">JFN88_13050</name>
</gene>